<dbReference type="CDD" id="cd03405">
    <property type="entry name" value="SPFH_HflC"/>
    <property type="match status" value="1"/>
</dbReference>
<evidence type="ECO:0000256" key="1">
    <source>
        <dbReference type="ARBA" id="ARBA00004167"/>
    </source>
</evidence>
<dbReference type="NCBIfam" id="NF008259">
    <property type="entry name" value="PRK11029.1"/>
    <property type="match status" value="1"/>
</dbReference>
<dbReference type="InterPro" id="IPR010200">
    <property type="entry name" value="HflC"/>
</dbReference>
<keyword evidence="8" id="KW-0645">Protease</keyword>
<reference evidence="8 9" key="1">
    <citation type="submission" date="2019-02" db="EMBL/GenBank/DDBJ databases">
        <title>Investigation of anaerobic lignin degradation for improved lignocellulosic biofuels.</title>
        <authorList>
            <person name="Deangelis K."/>
        </authorList>
    </citation>
    <scope>NUCLEOTIDE SEQUENCE [LARGE SCALE GENOMIC DNA]</scope>
    <source>
        <strain evidence="8 9">159R</strain>
    </source>
</reference>
<dbReference type="GO" id="GO:0006508">
    <property type="term" value="P:proteolysis"/>
    <property type="evidence" value="ECO:0007669"/>
    <property type="project" value="UniProtKB-KW"/>
</dbReference>
<evidence type="ECO:0000256" key="3">
    <source>
        <dbReference type="ARBA" id="ARBA00022692"/>
    </source>
</evidence>
<keyword evidence="9" id="KW-1185">Reference proteome</keyword>
<comment type="function">
    <text evidence="6">HflC and HflK could regulate a protease.</text>
</comment>
<proteinExistence type="inferred from homology"/>
<dbReference type="OrthoDB" id="9812991at2"/>
<dbReference type="PIRSF" id="PIRSF005651">
    <property type="entry name" value="HflC"/>
    <property type="match status" value="1"/>
</dbReference>
<dbReference type="RefSeq" id="WP_132925704.1">
    <property type="nucleotide sequence ID" value="NZ_CP075169.1"/>
</dbReference>
<dbReference type="GO" id="GO:0016020">
    <property type="term" value="C:membrane"/>
    <property type="evidence" value="ECO:0007669"/>
    <property type="project" value="UniProtKB-SubCell"/>
</dbReference>
<dbReference type="InterPro" id="IPR036013">
    <property type="entry name" value="Band_7/SPFH_dom_sf"/>
</dbReference>
<evidence type="ECO:0000259" key="7">
    <source>
        <dbReference type="SMART" id="SM00244"/>
    </source>
</evidence>
<dbReference type="PANTHER" id="PTHR42911">
    <property type="entry name" value="MODULATOR OF FTSH PROTEASE HFLC"/>
    <property type="match status" value="1"/>
</dbReference>
<dbReference type="GO" id="GO:0008233">
    <property type="term" value="F:peptidase activity"/>
    <property type="evidence" value="ECO:0007669"/>
    <property type="project" value="UniProtKB-KW"/>
</dbReference>
<keyword evidence="5" id="KW-0472">Membrane</keyword>
<evidence type="ECO:0000313" key="9">
    <source>
        <dbReference type="Proteomes" id="UP000294555"/>
    </source>
</evidence>
<name>A0A4R1NK86_9GAMM</name>
<protein>
    <recommendedName>
        <fullName evidence="6">Protein HflC</fullName>
    </recommendedName>
</protein>
<comment type="similarity">
    <text evidence="2 6">Belongs to the band 7/mec-2 family. HflC subfamily.</text>
</comment>
<dbReference type="Gene3D" id="3.30.479.30">
    <property type="entry name" value="Band 7 domain"/>
    <property type="match status" value="1"/>
</dbReference>
<dbReference type="InterPro" id="IPR001107">
    <property type="entry name" value="Band_7"/>
</dbReference>
<keyword evidence="4" id="KW-1133">Transmembrane helix</keyword>
<evidence type="ECO:0000313" key="8">
    <source>
        <dbReference type="EMBL" id="TCL06361.1"/>
    </source>
</evidence>
<dbReference type="PANTHER" id="PTHR42911:SF1">
    <property type="entry name" value="MODULATOR OF FTSH PROTEASE HFLC"/>
    <property type="match status" value="1"/>
</dbReference>
<keyword evidence="3" id="KW-0812">Transmembrane</keyword>
<evidence type="ECO:0000256" key="5">
    <source>
        <dbReference type="ARBA" id="ARBA00023136"/>
    </source>
</evidence>
<dbReference type="EMBL" id="SJOI01000001">
    <property type="protein sequence ID" value="TCL06361.1"/>
    <property type="molecule type" value="Genomic_DNA"/>
</dbReference>
<accession>A0A4R1NK86</accession>
<dbReference type="SMART" id="SM00244">
    <property type="entry name" value="PHB"/>
    <property type="match status" value="1"/>
</dbReference>
<keyword evidence="8" id="KW-0378">Hydrolase</keyword>
<dbReference type="Proteomes" id="UP000294555">
    <property type="component" value="Unassembled WGS sequence"/>
</dbReference>
<sequence>MRKSIIVIIVVVLVALYASMFVVQEGQRGIVLRFGKVLRDNENKPEIFNPGLHFKIPFIETVKTLDARIQTMENQADRFVTMEKKDLIVDSYIKWRISDFSRYYLATGGGDVSQAEVLLKRKFSDRLRSELGRLDVKGIVTDSRNRLMTDVRDALNNGTAGDNEIETTEADNAIASAAARVARETNGAQPAVNPNSMAALGIEVVDVRIKQISLPAEVSDAIFQRMRAEREAVARRHRSQGQEEAEKLRAAADYEVTRTLAEAQRTALITRGEADAETAQLYANAFGADPAFFTFIRSLRAYENSFSGNNDIMVLSADSDFFRYMKSPDVAIPATPAAPAARP</sequence>
<dbReference type="NCBIfam" id="TIGR01932">
    <property type="entry name" value="hflC"/>
    <property type="match status" value="1"/>
</dbReference>
<dbReference type="AlphaFoldDB" id="A0A4R1NK86"/>
<evidence type="ECO:0000256" key="2">
    <source>
        <dbReference type="ARBA" id="ARBA00007862"/>
    </source>
</evidence>
<comment type="subcellular location">
    <subcellularLocation>
        <location evidence="1">Membrane</location>
        <topology evidence="1">Single-pass membrane protein</topology>
    </subcellularLocation>
</comment>
<comment type="caution">
    <text evidence="8">The sequence shown here is derived from an EMBL/GenBank/DDBJ whole genome shotgun (WGS) entry which is preliminary data.</text>
</comment>
<evidence type="ECO:0000256" key="6">
    <source>
        <dbReference type="PIRNR" id="PIRNR005651"/>
    </source>
</evidence>
<gene>
    <name evidence="8" type="ORF">EZJ58_4612</name>
</gene>
<evidence type="ECO:0000256" key="4">
    <source>
        <dbReference type="ARBA" id="ARBA00022989"/>
    </source>
</evidence>
<dbReference type="SUPFAM" id="SSF117892">
    <property type="entry name" value="Band 7/SPFH domain"/>
    <property type="match status" value="2"/>
</dbReference>
<dbReference type="Pfam" id="PF01145">
    <property type="entry name" value="Band_7"/>
    <property type="match status" value="1"/>
</dbReference>
<organism evidence="8 9">
    <name type="scientific">Sodalis ligni</name>
    <dbReference type="NCBI Taxonomy" id="2697027"/>
    <lineage>
        <taxon>Bacteria</taxon>
        <taxon>Pseudomonadati</taxon>
        <taxon>Pseudomonadota</taxon>
        <taxon>Gammaproteobacteria</taxon>
        <taxon>Enterobacterales</taxon>
        <taxon>Bruguierivoracaceae</taxon>
        <taxon>Sodalis</taxon>
    </lineage>
</organism>
<feature type="domain" description="Band 7" evidence="7">
    <location>
        <begin position="18"/>
        <end position="226"/>
    </location>
</feature>